<sequence length="72" mass="8359">MSTFSIIFFLSSCISRAVYIHKFIHSIRPHFSHGDRISILLTNYTIKHNMAFSAPLSHILELSPFFFSSYSF</sequence>
<keyword evidence="2" id="KW-1185">Reference proteome</keyword>
<reference evidence="1" key="2">
    <citation type="submission" date="2023-05" db="EMBL/GenBank/DDBJ databases">
        <authorList>
            <consortium name="Lawrence Berkeley National Laboratory"/>
            <person name="Steindorff A."/>
            <person name="Hensen N."/>
            <person name="Bonometti L."/>
            <person name="Westerberg I."/>
            <person name="Brannstrom I.O."/>
            <person name="Guillou S."/>
            <person name="Cros-Aarteil S."/>
            <person name="Calhoun S."/>
            <person name="Haridas S."/>
            <person name="Kuo A."/>
            <person name="Mondo S."/>
            <person name="Pangilinan J."/>
            <person name="Riley R."/>
            <person name="Labutti K."/>
            <person name="Andreopoulos B."/>
            <person name="Lipzen A."/>
            <person name="Chen C."/>
            <person name="Yanf M."/>
            <person name="Daum C."/>
            <person name="Ng V."/>
            <person name="Clum A."/>
            <person name="Ohm R."/>
            <person name="Martin F."/>
            <person name="Silar P."/>
            <person name="Natvig D."/>
            <person name="Lalanne C."/>
            <person name="Gautier V."/>
            <person name="Ament-Velasquez S.L."/>
            <person name="Kruys A."/>
            <person name="Hutchinson M.I."/>
            <person name="Powell A.J."/>
            <person name="Barry K."/>
            <person name="Miller A.N."/>
            <person name="Grigoriev I.V."/>
            <person name="Debuchy R."/>
            <person name="Gladieux P."/>
            <person name="Thoren M.H."/>
            <person name="Johannesson H."/>
        </authorList>
    </citation>
    <scope>NUCLEOTIDE SEQUENCE</scope>
    <source>
        <strain evidence="1">CBS 990.96</strain>
    </source>
</reference>
<accession>A0AAN7BZI2</accession>
<evidence type="ECO:0000313" key="2">
    <source>
        <dbReference type="Proteomes" id="UP001301958"/>
    </source>
</evidence>
<dbReference type="AlphaFoldDB" id="A0AAN7BZI2"/>
<reference evidence="1" key="1">
    <citation type="journal article" date="2023" name="Mol. Phylogenet. Evol.">
        <title>Genome-scale phylogeny and comparative genomics of the fungal order Sordariales.</title>
        <authorList>
            <person name="Hensen N."/>
            <person name="Bonometti L."/>
            <person name="Westerberg I."/>
            <person name="Brannstrom I.O."/>
            <person name="Guillou S."/>
            <person name="Cros-Aarteil S."/>
            <person name="Calhoun S."/>
            <person name="Haridas S."/>
            <person name="Kuo A."/>
            <person name="Mondo S."/>
            <person name="Pangilinan J."/>
            <person name="Riley R."/>
            <person name="LaButti K."/>
            <person name="Andreopoulos B."/>
            <person name="Lipzen A."/>
            <person name="Chen C."/>
            <person name="Yan M."/>
            <person name="Daum C."/>
            <person name="Ng V."/>
            <person name="Clum A."/>
            <person name="Steindorff A."/>
            <person name="Ohm R.A."/>
            <person name="Martin F."/>
            <person name="Silar P."/>
            <person name="Natvig D.O."/>
            <person name="Lalanne C."/>
            <person name="Gautier V."/>
            <person name="Ament-Velasquez S.L."/>
            <person name="Kruys A."/>
            <person name="Hutchinson M.I."/>
            <person name="Powell A.J."/>
            <person name="Barry K."/>
            <person name="Miller A.N."/>
            <person name="Grigoriev I.V."/>
            <person name="Debuchy R."/>
            <person name="Gladieux P."/>
            <person name="Hiltunen Thoren M."/>
            <person name="Johannesson H."/>
        </authorList>
    </citation>
    <scope>NUCLEOTIDE SEQUENCE</scope>
    <source>
        <strain evidence="1">CBS 990.96</strain>
    </source>
</reference>
<organism evidence="1 2">
    <name type="scientific">Podospora fimiseda</name>
    <dbReference type="NCBI Taxonomy" id="252190"/>
    <lineage>
        <taxon>Eukaryota</taxon>
        <taxon>Fungi</taxon>
        <taxon>Dikarya</taxon>
        <taxon>Ascomycota</taxon>
        <taxon>Pezizomycotina</taxon>
        <taxon>Sordariomycetes</taxon>
        <taxon>Sordariomycetidae</taxon>
        <taxon>Sordariales</taxon>
        <taxon>Podosporaceae</taxon>
        <taxon>Podospora</taxon>
    </lineage>
</organism>
<dbReference type="EMBL" id="MU865291">
    <property type="protein sequence ID" value="KAK4231803.1"/>
    <property type="molecule type" value="Genomic_DNA"/>
</dbReference>
<gene>
    <name evidence="1" type="ORF">QBC38DRAFT_465615</name>
</gene>
<name>A0AAN7BZI2_9PEZI</name>
<dbReference type="Proteomes" id="UP001301958">
    <property type="component" value="Unassembled WGS sequence"/>
</dbReference>
<proteinExistence type="predicted"/>
<protein>
    <submittedName>
        <fullName evidence="1">Uncharacterized protein</fullName>
    </submittedName>
</protein>
<evidence type="ECO:0000313" key="1">
    <source>
        <dbReference type="EMBL" id="KAK4231803.1"/>
    </source>
</evidence>
<comment type="caution">
    <text evidence="1">The sequence shown here is derived from an EMBL/GenBank/DDBJ whole genome shotgun (WGS) entry which is preliminary data.</text>
</comment>